<keyword evidence="1" id="KW-0378">Hydrolase</keyword>
<name>A0A179F115_METCM</name>
<evidence type="ECO:0000313" key="3">
    <source>
        <dbReference type="EMBL" id="OAQ59157.1"/>
    </source>
</evidence>
<protein>
    <submittedName>
        <fullName evidence="3">Lipase 1</fullName>
    </submittedName>
</protein>
<dbReference type="Pfam" id="PF03583">
    <property type="entry name" value="LIP"/>
    <property type="match status" value="1"/>
</dbReference>
<evidence type="ECO:0000256" key="1">
    <source>
        <dbReference type="ARBA" id="ARBA00022801"/>
    </source>
</evidence>
<dbReference type="OrthoDB" id="2373480at2759"/>
<proteinExistence type="predicted"/>
<comment type="caution">
    <text evidence="3">The sequence shown here is derived from an EMBL/GenBank/DDBJ whole genome shotgun (WGS) entry which is preliminary data.</text>
</comment>
<reference evidence="3 4" key="1">
    <citation type="journal article" date="2016" name="PLoS Pathog.">
        <title>Biosynthesis of antibiotic leucinostatins in bio-control fungus Purpureocillium lilacinum and their inhibition on phytophthora revealed by genome mining.</title>
        <authorList>
            <person name="Wang G."/>
            <person name="Liu Z."/>
            <person name="Lin R."/>
            <person name="Li E."/>
            <person name="Mao Z."/>
            <person name="Ling J."/>
            <person name="Yang Y."/>
            <person name="Yin W.B."/>
            <person name="Xie B."/>
        </authorList>
    </citation>
    <scope>NUCLEOTIDE SEQUENCE [LARGE SCALE GENOMIC DNA]</scope>
    <source>
        <strain evidence="3">170</strain>
    </source>
</reference>
<feature type="chain" id="PRO_5008101162" evidence="2">
    <location>
        <begin position="23"/>
        <end position="492"/>
    </location>
</feature>
<dbReference type="EMBL" id="LSBJ02000010">
    <property type="protein sequence ID" value="OAQ59157.1"/>
    <property type="molecule type" value="Genomic_DNA"/>
</dbReference>
<accession>A0A179F115</accession>
<dbReference type="Gene3D" id="1.10.260.130">
    <property type="match status" value="1"/>
</dbReference>
<organism evidence="3 4">
    <name type="scientific">Pochonia chlamydosporia 170</name>
    <dbReference type="NCBI Taxonomy" id="1380566"/>
    <lineage>
        <taxon>Eukaryota</taxon>
        <taxon>Fungi</taxon>
        <taxon>Dikarya</taxon>
        <taxon>Ascomycota</taxon>
        <taxon>Pezizomycotina</taxon>
        <taxon>Sordariomycetes</taxon>
        <taxon>Hypocreomycetidae</taxon>
        <taxon>Hypocreales</taxon>
        <taxon>Clavicipitaceae</taxon>
        <taxon>Pochonia</taxon>
    </lineage>
</organism>
<dbReference type="Gene3D" id="3.40.50.1820">
    <property type="entry name" value="alpha/beta hydrolase"/>
    <property type="match status" value="1"/>
</dbReference>
<gene>
    <name evidence="3" type="ORF">VFPPC_10186</name>
</gene>
<dbReference type="PANTHER" id="PTHR34853:SF5">
    <property type="entry name" value="LIP-DOMAIN-CONTAINING PROTEIN-RELATED"/>
    <property type="match status" value="1"/>
</dbReference>
<dbReference type="InterPro" id="IPR029058">
    <property type="entry name" value="AB_hydrolase_fold"/>
</dbReference>
<dbReference type="PANTHER" id="PTHR34853">
    <property type="match status" value="1"/>
</dbReference>
<dbReference type="AlphaFoldDB" id="A0A179F115"/>
<dbReference type="Proteomes" id="UP000078397">
    <property type="component" value="Unassembled WGS sequence"/>
</dbReference>
<evidence type="ECO:0000313" key="4">
    <source>
        <dbReference type="Proteomes" id="UP000078397"/>
    </source>
</evidence>
<feature type="signal peptide" evidence="2">
    <location>
        <begin position="1"/>
        <end position="22"/>
    </location>
</feature>
<dbReference type="RefSeq" id="XP_018137212.1">
    <property type="nucleotide sequence ID" value="XM_018288602.1"/>
</dbReference>
<dbReference type="GO" id="GO:0016042">
    <property type="term" value="P:lipid catabolic process"/>
    <property type="evidence" value="ECO:0007669"/>
    <property type="project" value="InterPro"/>
</dbReference>
<dbReference type="KEGG" id="pchm:VFPPC_10186"/>
<evidence type="ECO:0000256" key="2">
    <source>
        <dbReference type="SAM" id="SignalP"/>
    </source>
</evidence>
<sequence length="492" mass="51774">MSLFHVFAGPLLFAALLASALSASVPPLLPAQQGRTLSKAEVAAPIPPKQDPFYTAPPGFEAASPGQILRIRPAPGNFNSIIANCSAAYNILYRTTDSQYQPTWAVTTLFVPTSSSNTNMTLGPGPGQGLLSYQVAYDSADLNASPSFTLYSDADSAIDIGISLGQGWFVNVPDYGGPLASFTAGVISDHATLDSVRATRKASFGLRPNAPNAMWGYSGGALASEWAAELAIQYAPELRFAGAALGGLTPNVTSVLISTEGTNKAALSVAGIIGLSTQFPAFGELVEDSLKTSGKFNKTGFFASQNFTLTQAIQAFGVANVSSFFENGFNFLFSPVTQDAINRDGIMVYHGVPQMPLHVYKAIQNEISPIRDTDALVEKYCSVGVSIAYSRNAIGSHPEEFINGRAAAFAFLTNVMSGMYNSKGCQVQNISFKAMRSGFAGALITGSSVAPTMQPKETAVFTSDGLASVIVSESSLLLVATLVFLGIERLIN</sequence>
<keyword evidence="2" id="KW-0732">Signal</keyword>
<dbReference type="GeneID" id="28852596"/>
<keyword evidence="4" id="KW-1185">Reference proteome</keyword>
<dbReference type="GO" id="GO:0004806">
    <property type="term" value="F:triacylglycerol lipase activity"/>
    <property type="evidence" value="ECO:0007669"/>
    <property type="project" value="InterPro"/>
</dbReference>
<dbReference type="InterPro" id="IPR005152">
    <property type="entry name" value="Lipase_secreted"/>
</dbReference>